<proteinExistence type="predicted"/>
<sequence>MSETAAFINAYEPISNTITTSNNYEYFGFRIHVHELILNESVSLRINVAYLLNGAKDPSNLRNDGTYSYVTKFAVLTGDDYANWGNNDQYIYEWVNNNFQTIINSTLFLHPKMINPNEM</sequence>
<organism evidence="1">
    <name type="scientific">viral metagenome</name>
    <dbReference type="NCBI Taxonomy" id="1070528"/>
    <lineage>
        <taxon>unclassified sequences</taxon>
        <taxon>metagenomes</taxon>
        <taxon>organismal metagenomes</taxon>
    </lineage>
</organism>
<dbReference type="AlphaFoldDB" id="A0A6C0DRJ6"/>
<dbReference type="EMBL" id="MN739661">
    <property type="protein sequence ID" value="QHT19054.1"/>
    <property type="molecule type" value="Genomic_DNA"/>
</dbReference>
<evidence type="ECO:0000313" key="1">
    <source>
        <dbReference type="EMBL" id="QHT19054.1"/>
    </source>
</evidence>
<reference evidence="1" key="1">
    <citation type="journal article" date="2020" name="Nature">
        <title>Giant virus diversity and host interactions through global metagenomics.</title>
        <authorList>
            <person name="Schulz F."/>
            <person name="Roux S."/>
            <person name="Paez-Espino D."/>
            <person name="Jungbluth S."/>
            <person name="Walsh D.A."/>
            <person name="Denef V.J."/>
            <person name="McMahon K.D."/>
            <person name="Konstantinidis K.T."/>
            <person name="Eloe-Fadrosh E.A."/>
            <person name="Kyrpides N.C."/>
            <person name="Woyke T."/>
        </authorList>
    </citation>
    <scope>NUCLEOTIDE SEQUENCE</scope>
    <source>
        <strain evidence="1">GVMAG-M-3300023174-49</strain>
    </source>
</reference>
<accession>A0A6C0DRJ6</accession>
<name>A0A6C0DRJ6_9ZZZZ</name>
<protein>
    <submittedName>
        <fullName evidence="1">Uncharacterized protein</fullName>
    </submittedName>
</protein>